<gene>
    <name evidence="1" type="ORF">THAOC_18405</name>
</gene>
<dbReference type="Proteomes" id="UP000266841">
    <property type="component" value="Unassembled WGS sequence"/>
</dbReference>
<accession>K0SJK2</accession>
<dbReference type="AlphaFoldDB" id="K0SJK2"/>
<protein>
    <recommendedName>
        <fullName evidence="3">MYND-type domain-containing protein</fullName>
    </recommendedName>
</protein>
<organism evidence="1 2">
    <name type="scientific">Thalassiosira oceanica</name>
    <name type="common">Marine diatom</name>
    <dbReference type="NCBI Taxonomy" id="159749"/>
    <lineage>
        <taxon>Eukaryota</taxon>
        <taxon>Sar</taxon>
        <taxon>Stramenopiles</taxon>
        <taxon>Ochrophyta</taxon>
        <taxon>Bacillariophyta</taxon>
        <taxon>Coscinodiscophyceae</taxon>
        <taxon>Thalassiosirophycidae</taxon>
        <taxon>Thalassiosirales</taxon>
        <taxon>Thalassiosiraceae</taxon>
        <taxon>Thalassiosira</taxon>
    </lineage>
</organism>
<proteinExistence type="predicted"/>
<name>K0SJK2_THAOC</name>
<evidence type="ECO:0008006" key="3">
    <source>
        <dbReference type="Google" id="ProtNLM"/>
    </source>
</evidence>
<sequence length="378" mass="41795">MADLEGHPLSLSASDVYSLLRLPPAKPKRDRNFPRMLVRASPTKKGSGGVFRVMSAKPWRALGVSVARFAVFWIERGRKDIAPPILPAAATLFPVGSLSESVRAEEPVKKTERCPAGRAAGGCVTVCQTVRIGFRTSKTLLRSTSNPPSREIRGEDQNRRLKPPIESQITLKYLRFNSRRTMARRGQPQQSRAAHWRIGAGVWWGRQVAISSSVRAAIRGGSYRRFCMSCVAVNEGSEDACANCEEEGSEGGAVKLKNCTACRLVKYCCGVDCQRAHHRQQHKDACRQRVAELKDYRLIQDSTYAGMKRVCVGCNFAAQKRGMFDCPFCRTPYPDNDADAQQFFPGLQKDMQKAVQLMSEAAELGSIKALFNLGYASG</sequence>
<evidence type="ECO:0000313" key="1">
    <source>
        <dbReference type="EMBL" id="EJK61151.1"/>
    </source>
</evidence>
<dbReference type="EMBL" id="AGNL01020349">
    <property type="protein sequence ID" value="EJK61151.1"/>
    <property type="molecule type" value="Genomic_DNA"/>
</dbReference>
<dbReference type="Gene3D" id="6.10.140.2220">
    <property type="match status" value="1"/>
</dbReference>
<keyword evidence="2" id="KW-1185">Reference proteome</keyword>
<feature type="non-terminal residue" evidence="1">
    <location>
        <position position="378"/>
    </location>
</feature>
<evidence type="ECO:0000313" key="2">
    <source>
        <dbReference type="Proteomes" id="UP000266841"/>
    </source>
</evidence>
<comment type="caution">
    <text evidence="1">The sequence shown here is derived from an EMBL/GenBank/DDBJ whole genome shotgun (WGS) entry which is preliminary data.</text>
</comment>
<reference evidence="1 2" key="1">
    <citation type="journal article" date="2012" name="Genome Biol.">
        <title>Genome and low-iron response of an oceanic diatom adapted to chronic iron limitation.</title>
        <authorList>
            <person name="Lommer M."/>
            <person name="Specht M."/>
            <person name="Roy A.S."/>
            <person name="Kraemer L."/>
            <person name="Andreson R."/>
            <person name="Gutowska M.A."/>
            <person name="Wolf J."/>
            <person name="Bergner S.V."/>
            <person name="Schilhabel M.B."/>
            <person name="Klostermeier U.C."/>
            <person name="Beiko R.G."/>
            <person name="Rosenstiel P."/>
            <person name="Hippler M."/>
            <person name="Laroche J."/>
        </authorList>
    </citation>
    <scope>NUCLEOTIDE SEQUENCE [LARGE SCALE GENOMIC DNA]</scope>
    <source>
        <strain evidence="1 2">CCMP1005</strain>
    </source>
</reference>